<comment type="caution">
    <text evidence="1">The sequence shown here is derived from an EMBL/GenBank/DDBJ whole genome shotgun (WGS) entry which is preliminary data.</text>
</comment>
<evidence type="ECO:0000313" key="2">
    <source>
        <dbReference type="Proteomes" id="UP000182045"/>
    </source>
</evidence>
<organism evidence="1 2">
    <name type="scientific">Roseibaca calidilacus</name>
    <dbReference type="NCBI Taxonomy" id="1666912"/>
    <lineage>
        <taxon>Bacteria</taxon>
        <taxon>Pseudomonadati</taxon>
        <taxon>Pseudomonadota</taxon>
        <taxon>Alphaproteobacteria</taxon>
        <taxon>Rhodobacterales</taxon>
        <taxon>Paracoccaceae</taxon>
        <taxon>Roseinatronobacter</taxon>
    </lineage>
</organism>
<sequence>MRRFKVFDLARDSPSLFPQAVMQPLDFHRSDQARADGSFHRHIPMISGPRRRKILFRTQIYPE</sequence>
<name>A0ABM9VSG5_9RHOB</name>
<keyword evidence="2" id="KW-1185">Reference proteome</keyword>
<protein>
    <submittedName>
        <fullName evidence="1">Uncharacterized protein</fullName>
    </submittedName>
</protein>
<dbReference type="EMBL" id="FBYC01000004">
    <property type="protein sequence ID" value="CUX80627.1"/>
    <property type="molecule type" value="Genomic_DNA"/>
</dbReference>
<reference evidence="1 2" key="1">
    <citation type="submission" date="2016-01" db="EMBL/GenBank/DDBJ databases">
        <authorList>
            <person name="Varghese N."/>
        </authorList>
    </citation>
    <scope>NUCLEOTIDE SEQUENCE [LARGE SCALE GENOMIC DNA]</scope>
    <source>
        <strain evidence="1 2">HL-91</strain>
    </source>
</reference>
<evidence type="ECO:0000313" key="1">
    <source>
        <dbReference type="EMBL" id="CUX80627.1"/>
    </source>
</evidence>
<proteinExistence type="predicted"/>
<dbReference type="Proteomes" id="UP000182045">
    <property type="component" value="Unassembled WGS sequence"/>
</dbReference>
<accession>A0ABM9VSG5</accession>
<gene>
    <name evidence="1" type="ORF">Ga0058931_1241</name>
</gene>